<dbReference type="Pfam" id="PF00078">
    <property type="entry name" value="RVT_1"/>
    <property type="match status" value="1"/>
</dbReference>
<proteinExistence type="predicted"/>
<dbReference type="OrthoDB" id="410381at2759"/>
<dbReference type="Proteomes" id="UP000325315">
    <property type="component" value="Unassembled WGS sequence"/>
</dbReference>
<reference evidence="3" key="1">
    <citation type="journal article" date="2019" name="Plant Biotechnol. J.">
        <title>Genome sequencing of the Australian wild diploid species Gossypium australe highlights disease resistance and delayed gland morphogenesis.</title>
        <authorList>
            <person name="Cai Y."/>
            <person name="Cai X."/>
            <person name="Wang Q."/>
            <person name="Wang P."/>
            <person name="Zhang Y."/>
            <person name="Cai C."/>
            <person name="Xu Y."/>
            <person name="Wang K."/>
            <person name="Zhou Z."/>
            <person name="Wang C."/>
            <person name="Geng S."/>
            <person name="Li B."/>
            <person name="Dong Q."/>
            <person name="Hou Y."/>
            <person name="Wang H."/>
            <person name="Ai P."/>
            <person name="Liu Z."/>
            <person name="Yi F."/>
            <person name="Sun M."/>
            <person name="An G."/>
            <person name="Cheng J."/>
            <person name="Zhang Y."/>
            <person name="Shi Q."/>
            <person name="Xie Y."/>
            <person name="Shi X."/>
            <person name="Chang Y."/>
            <person name="Huang F."/>
            <person name="Chen Y."/>
            <person name="Hong S."/>
            <person name="Mi L."/>
            <person name="Sun Q."/>
            <person name="Zhang L."/>
            <person name="Zhou B."/>
            <person name="Peng R."/>
            <person name="Zhang X."/>
            <person name="Liu F."/>
        </authorList>
    </citation>
    <scope>NUCLEOTIDE SEQUENCE [LARGE SCALE GENOMIC DNA]</scope>
    <source>
        <strain evidence="3">cv. PA1801</strain>
    </source>
</reference>
<protein>
    <submittedName>
        <fullName evidence="2">Reverse transcriptase</fullName>
    </submittedName>
</protein>
<dbReference type="PROSITE" id="PS50878">
    <property type="entry name" value="RT_POL"/>
    <property type="match status" value="1"/>
</dbReference>
<gene>
    <name evidence="2" type="ORF">EPI10_014384</name>
</gene>
<comment type="caution">
    <text evidence="2">The sequence shown here is derived from an EMBL/GenBank/DDBJ whole genome shotgun (WGS) entry which is preliminary data.</text>
</comment>
<accession>A0A5B6VH04</accession>
<dbReference type="GO" id="GO:0003964">
    <property type="term" value="F:RNA-directed DNA polymerase activity"/>
    <property type="evidence" value="ECO:0007669"/>
    <property type="project" value="UniProtKB-KW"/>
</dbReference>
<dbReference type="EMBL" id="SMMG02000006">
    <property type="protein sequence ID" value="KAA3468500.1"/>
    <property type="molecule type" value="Genomic_DNA"/>
</dbReference>
<dbReference type="InterPro" id="IPR000477">
    <property type="entry name" value="RT_dom"/>
</dbReference>
<evidence type="ECO:0000313" key="3">
    <source>
        <dbReference type="Proteomes" id="UP000325315"/>
    </source>
</evidence>
<keyword evidence="2" id="KW-0808">Transferase</keyword>
<keyword evidence="2" id="KW-0548">Nucleotidyltransferase</keyword>
<dbReference type="AlphaFoldDB" id="A0A5B6VH04"/>
<organism evidence="2 3">
    <name type="scientific">Gossypium australe</name>
    <dbReference type="NCBI Taxonomy" id="47621"/>
    <lineage>
        <taxon>Eukaryota</taxon>
        <taxon>Viridiplantae</taxon>
        <taxon>Streptophyta</taxon>
        <taxon>Embryophyta</taxon>
        <taxon>Tracheophyta</taxon>
        <taxon>Spermatophyta</taxon>
        <taxon>Magnoliopsida</taxon>
        <taxon>eudicotyledons</taxon>
        <taxon>Gunneridae</taxon>
        <taxon>Pentapetalae</taxon>
        <taxon>rosids</taxon>
        <taxon>malvids</taxon>
        <taxon>Malvales</taxon>
        <taxon>Malvaceae</taxon>
        <taxon>Malvoideae</taxon>
        <taxon>Gossypium</taxon>
    </lineage>
</organism>
<feature type="domain" description="Reverse transcriptase" evidence="1">
    <location>
        <begin position="1"/>
        <end position="178"/>
    </location>
</feature>
<keyword evidence="3" id="KW-1185">Reference proteome</keyword>
<dbReference type="PANTHER" id="PTHR31635:SF196">
    <property type="entry name" value="REVERSE TRANSCRIPTASE DOMAIN-CONTAINING PROTEIN-RELATED"/>
    <property type="match status" value="1"/>
</dbReference>
<sequence>MTVKLDMSKAYDRVEWDFLKEVMNKMGFASKWIELIMRCVTSVSYAVSINGNRGRTFKPSRGLRECNPLSPFLFLICSEGLSALMRIAKKKGLVRGAKASRKSPEISHLLFADDCLMFGEATEKGARVLKDILKHKYERGIKRSSLETIGIRRSTWACLIWWVDGKRRLFRIWLTESLRELRVGVPDYCPNGGKKSSSNQYFRRDLVKGAYIGVNGGFYADPKKRGD</sequence>
<evidence type="ECO:0000313" key="2">
    <source>
        <dbReference type="EMBL" id="KAA3468500.1"/>
    </source>
</evidence>
<keyword evidence="2" id="KW-0695">RNA-directed DNA polymerase</keyword>
<dbReference type="PANTHER" id="PTHR31635">
    <property type="entry name" value="REVERSE TRANSCRIPTASE DOMAIN-CONTAINING PROTEIN-RELATED"/>
    <property type="match status" value="1"/>
</dbReference>
<name>A0A5B6VH04_9ROSI</name>
<evidence type="ECO:0000259" key="1">
    <source>
        <dbReference type="PROSITE" id="PS50878"/>
    </source>
</evidence>